<evidence type="ECO:0000313" key="2">
    <source>
        <dbReference type="Proteomes" id="UP000294820"/>
    </source>
</evidence>
<protein>
    <submittedName>
        <fullName evidence="1">Uncharacterized protein</fullName>
    </submittedName>
</protein>
<sequence length="121" mass="14297">MKEIVLNEKSETVIYIISTVLQGYCEMIYHINEKESETAMNIVSGEKLSEIFYDILIAHEVEVCVKDERYKDLSEINVDELKEKILFWHKEHIIELVLKNINQNDTDGPAYWKLKITVNRH</sequence>
<dbReference type="AlphaFoldDB" id="A0A375ADT2"/>
<keyword evidence="2" id="KW-1185">Reference proteome</keyword>
<organism evidence="1 2">
    <name type="scientific">Dickeya aquatica</name>
    <dbReference type="NCBI Taxonomy" id="1401087"/>
    <lineage>
        <taxon>Bacteria</taxon>
        <taxon>Pseudomonadati</taxon>
        <taxon>Pseudomonadota</taxon>
        <taxon>Gammaproteobacteria</taxon>
        <taxon>Enterobacterales</taxon>
        <taxon>Pectobacteriaceae</taxon>
        <taxon>Dickeya</taxon>
    </lineage>
</organism>
<dbReference type="EMBL" id="LT615367">
    <property type="protein sequence ID" value="SLM64252.1"/>
    <property type="molecule type" value="Genomic_DNA"/>
</dbReference>
<reference evidence="1 2" key="1">
    <citation type="submission" date="2016-09" db="EMBL/GenBank/DDBJ databases">
        <authorList>
            <person name="Reverchon S."/>
            <person name="Nasser W."/>
            <person name="Leonard S."/>
            <person name="Brochier C."/>
            <person name="Duprey A."/>
        </authorList>
    </citation>
    <scope>NUCLEOTIDE SEQUENCE [LARGE SCALE GENOMIC DNA]</scope>
    <source>
        <strain evidence="1 2">174/2</strain>
    </source>
</reference>
<name>A0A375ADT2_9GAMM</name>
<evidence type="ECO:0000313" key="1">
    <source>
        <dbReference type="EMBL" id="SLM64252.1"/>
    </source>
</evidence>
<dbReference type="KEGG" id="daq:DAQ1742_03444"/>
<proteinExistence type="predicted"/>
<gene>
    <name evidence="1" type="ORF">DAQ1742_03444</name>
</gene>
<accession>A0A375ADT2</accession>
<dbReference type="Proteomes" id="UP000294820">
    <property type="component" value="Chromosome 1"/>
</dbReference>
<dbReference type="RefSeq" id="WP_035343738.1">
    <property type="nucleotide sequence ID" value="NZ_LT615367.1"/>
</dbReference>